<dbReference type="NCBIfam" id="TIGR03666">
    <property type="entry name" value="Rv2061_F420"/>
    <property type="match status" value="1"/>
</dbReference>
<dbReference type="STRING" id="229921.ADN01_10770"/>
<dbReference type="Proteomes" id="UP000050501">
    <property type="component" value="Unassembled WGS sequence"/>
</dbReference>
<evidence type="ECO:0000259" key="2">
    <source>
        <dbReference type="Pfam" id="PF01243"/>
    </source>
</evidence>
<dbReference type="Pfam" id="PF01243">
    <property type="entry name" value="PNPOx_N"/>
    <property type="match status" value="1"/>
</dbReference>
<evidence type="ECO:0000256" key="1">
    <source>
        <dbReference type="ARBA" id="ARBA00023002"/>
    </source>
</evidence>
<name>A0A0M9U310_9CHLR</name>
<evidence type="ECO:0000313" key="5">
    <source>
        <dbReference type="Proteomes" id="UP000050501"/>
    </source>
</evidence>
<dbReference type="AlphaFoldDB" id="A0A0M9U310"/>
<organism evidence="3">
    <name type="scientific">Levilinea saccharolytica</name>
    <dbReference type="NCBI Taxonomy" id="229921"/>
    <lineage>
        <taxon>Bacteria</taxon>
        <taxon>Bacillati</taxon>
        <taxon>Chloroflexota</taxon>
        <taxon>Anaerolineae</taxon>
        <taxon>Anaerolineales</taxon>
        <taxon>Anaerolineaceae</taxon>
        <taxon>Levilinea</taxon>
    </lineage>
</organism>
<dbReference type="GO" id="GO:0005829">
    <property type="term" value="C:cytosol"/>
    <property type="evidence" value="ECO:0007669"/>
    <property type="project" value="TreeGrafter"/>
</dbReference>
<sequence>MTDLSSFRGQPYLNLETYKRSGQAMPTPVWFVEDENRLYVRTAAYSGKVKRVRNNPQVRVAPCDARGELLGEWSAGQAHVVSPEKSAAVNQLLLRKYGLRKRFFDLMNTLRRTPWAVIEIELN</sequence>
<dbReference type="InterPro" id="IPR011576">
    <property type="entry name" value="Pyridox_Oxase_N"/>
</dbReference>
<accession>A0A0M9U310</accession>
<dbReference type="InterPro" id="IPR052019">
    <property type="entry name" value="F420H2_bilvrd_red/Heme_oxyg"/>
</dbReference>
<reference evidence="3" key="1">
    <citation type="journal article" date="2015" name="Genome Announc.">
        <title>Draft Genome Sequences of Anaerolinea thermolimosa IMO-1, Bellilinea caldifistulae GOMI-1, Leptolinea tardivitalis YMTK-2, Levilinea saccharolytica KIBI-1, Longilinea arvoryzae KOME-1, Previously Described as Members of the Class Anaerolineae (Chloroflexi).</title>
        <authorList>
            <person name="Matsuura N."/>
            <person name="Tourlousse M.D."/>
            <person name="Ohashi A."/>
            <person name="Hugenholtz P."/>
            <person name="Sekiguchi Y."/>
        </authorList>
    </citation>
    <scope>NUCLEOTIDE SEQUENCE</scope>
    <source>
        <strain evidence="3">KIBI-1</strain>
    </source>
</reference>
<evidence type="ECO:0000313" key="4">
    <source>
        <dbReference type="EMBL" id="KPL80958.1"/>
    </source>
</evidence>
<dbReference type="GO" id="GO:0016627">
    <property type="term" value="F:oxidoreductase activity, acting on the CH-CH group of donors"/>
    <property type="evidence" value="ECO:0007669"/>
    <property type="project" value="TreeGrafter"/>
</dbReference>
<proteinExistence type="predicted"/>
<feature type="domain" description="Pyridoxamine 5'-phosphate oxidase N-terminal" evidence="2">
    <location>
        <begin position="8"/>
        <end position="86"/>
    </location>
</feature>
<keyword evidence="5" id="KW-1185">Reference proteome</keyword>
<dbReference type="Gene3D" id="2.30.110.10">
    <property type="entry name" value="Electron Transport, Fmn-binding Protein, Chain A"/>
    <property type="match status" value="1"/>
</dbReference>
<dbReference type="InterPro" id="IPR012349">
    <property type="entry name" value="Split_barrel_FMN-bd"/>
</dbReference>
<reference evidence="4 5" key="2">
    <citation type="submission" date="2015-07" db="EMBL/GenBank/DDBJ databases">
        <title>Genome sequence of Levilinea saccharolytica DSM 16555.</title>
        <authorList>
            <person name="Hemp J."/>
            <person name="Ward L.M."/>
            <person name="Pace L.A."/>
            <person name="Fischer W.W."/>
        </authorList>
    </citation>
    <scope>NUCLEOTIDE SEQUENCE [LARGE SCALE GENOMIC DNA]</scope>
    <source>
        <strain evidence="4 5">KIBI-1</strain>
    </source>
</reference>
<evidence type="ECO:0000313" key="3">
    <source>
        <dbReference type="EMBL" id="GAP19253.1"/>
    </source>
</evidence>
<dbReference type="PANTHER" id="PTHR35176">
    <property type="entry name" value="HEME OXYGENASE HI_0854-RELATED"/>
    <property type="match status" value="1"/>
</dbReference>
<keyword evidence="1" id="KW-0560">Oxidoreductase</keyword>
<dbReference type="SUPFAM" id="SSF50475">
    <property type="entry name" value="FMN-binding split barrel"/>
    <property type="match status" value="1"/>
</dbReference>
<dbReference type="PANTHER" id="PTHR35176:SF11">
    <property type="entry name" value="PYRIDOXAMINE 5'-PHOSPHATE OXIDASE FAMILY PROTEIN"/>
    <property type="match status" value="1"/>
</dbReference>
<dbReference type="InterPro" id="IPR019965">
    <property type="entry name" value="PPOX_F420-dep_Rv2061_put"/>
</dbReference>
<dbReference type="GO" id="GO:0070967">
    <property type="term" value="F:coenzyme F420 binding"/>
    <property type="evidence" value="ECO:0007669"/>
    <property type="project" value="TreeGrafter"/>
</dbReference>
<protein>
    <submittedName>
        <fullName evidence="3">PPOX class probable F420-dependent enzyme, Rv2061 family</fullName>
    </submittedName>
</protein>
<dbReference type="RefSeq" id="WP_062419544.1">
    <property type="nucleotide sequence ID" value="NZ_BBXZ01000170.1"/>
</dbReference>
<dbReference type="EMBL" id="DF967975">
    <property type="protein sequence ID" value="GAP19253.1"/>
    <property type="molecule type" value="Genomic_DNA"/>
</dbReference>
<dbReference type="EMBL" id="LGCM01000038">
    <property type="protein sequence ID" value="KPL80958.1"/>
    <property type="molecule type" value="Genomic_DNA"/>
</dbReference>
<gene>
    <name evidence="4" type="ORF">ADN01_10770</name>
    <name evidence="3" type="ORF">LSAC_03154</name>
</gene>